<name>A0A812SF94_SYMPI</name>
<protein>
    <submittedName>
        <fullName evidence="1">Uncharacterized protein</fullName>
    </submittedName>
</protein>
<dbReference type="Proteomes" id="UP000649617">
    <property type="component" value="Unassembled WGS sequence"/>
</dbReference>
<proteinExistence type="predicted"/>
<organism evidence="1 2">
    <name type="scientific">Symbiodinium pilosum</name>
    <name type="common">Dinoflagellate</name>
    <dbReference type="NCBI Taxonomy" id="2952"/>
    <lineage>
        <taxon>Eukaryota</taxon>
        <taxon>Sar</taxon>
        <taxon>Alveolata</taxon>
        <taxon>Dinophyceae</taxon>
        <taxon>Suessiales</taxon>
        <taxon>Symbiodiniaceae</taxon>
        <taxon>Symbiodinium</taxon>
    </lineage>
</organism>
<evidence type="ECO:0000313" key="2">
    <source>
        <dbReference type="Proteomes" id="UP000649617"/>
    </source>
</evidence>
<keyword evidence="2" id="KW-1185">Reference proteome</keyword>
<comment type="caution">
    <text evidence="1">The sequence shown here is derived from an EMBL/GenBank/DDBJ whole genome shotgun (WGS) entry which is preliminary data.</text>
</comment>
<accession>A0A812SF94</accession>
<feature type="non-terminal residue" evidence="1">
    <location>
        <position position="59"/>
    </location>
</feature>
<feature type="non-terminal residue" evidence="1">
    <location>
        <position position="1"/>
    </location>
</feature>
<dbReference type="AlphaFoldDB" id="A0A812SF94"/>
<gene>
    <name evidence="1" type="ORF">SPIL2461_LOCUS12087</name>
</gene>
<evidence type="ECO:0000313" key="1">
    <source>
        <dbReference type="EMBL" id="CAE7475659.1"/>
    </source>
</evidence>
<reference evidence="1" key="1">
    <citation type="submission" date="2021-02" db="EMBL/GenBank/DDBJ databases">
        <authorList>
            <person name="Dougan E. K."/>
            <person name="Rhodes N."/>
            <person name="Thang M."/>
            <person name="Chan C."/>
        </authorList>
    </citation>
    <scope>NUCLEOTIDE SEQUENCE</scope>
</reference>
<dbReference type="EMBL" id="CAJNIZ010024313">
    <property type="protein sequence ID" value="CAE7475659.1"/>
    <property type="molecule type" value="Genomic_DNA"/>
</dbReference>
<sequence length="59" mass="6252">RDAVRPPGYAGAVGAGELGGRLRHLEIGHQEGCEQEEAPIRYRRWRGCAAACHGNPAAG</sequence>